<evidence type="ECO:0000256" key="1">
    <source>
        <dbReference type="SAM" id="MobiDB-lite"/>
    </source>
</evidence>
<comment type="caution">
    <text evidence="2">The sequence shown here is derived from an EMBL/GenBank/DDBJ whole genome shotgun (WGS) entry which is preliminary data.</text>
</comment>
<gene>
    <name evidence="2" type="ORF">CLV43_10422</name>
</gene>
<evidence type="ECO:0000313" key="2">
    <source>
        <dbReference type="EMBL" id="PRY42192.1"/>
    </source>
</evidence>
<accession>A0A2T0T941</accession>
<organism evidence="2 3">
    <name type="scientific">Umezawaea tangerina</name>
    <dbReference type="NCBI Taxonomy" id="84725"/>
    <lineage>
        <taxon>Bacteria</taxon>
        <taxon>Bacillati</taxon>
        <taxon>Actinomycetota</taxon>
        <taxon>Actinomycetes</taxon>
        <taxon>Pseudonocardiales</taxon>
        <taxon>Pseudonocardiaceae</taxon>
        <taxon>Umezawaea</taxon>
    </lineage>
</organism>
<dbReference type="RefSeq" id="WP_106187632.1">
    <property type="nucleotide sequence ID" value="NZ_PVTF01000004.1"/>
</dbReference>
<dbReference type="Proteomes" id="UP000239494">
    <property type="component" value="Unassembled WGS sequence"/>
</dbReference>
<keyword evidence="3" id="KW-1185">Reference proteome</keyword>
<dbReference type="EMBL" id="PVTF01000004">
    <property type="protein sequence ID" value="PRY42192.1"/>
    <property type="molecule type" value="Genomic_DNA"/>
</dbReference>
<feature type="compositionally biased region" description="Basic and acidic residues" evidence="1">
    <location>
        <begin position="16"/>
        <end position="32"/>
    </location>
</feature>
<sequence length="66" mass="7011">MTRGLPGPVGIPRAATPEHSRDRHADPTRTRLRTDALRGPHEDAVAVVGRGAGAGRAQGVRAHPFR</sequence>
<reference evidence="2 3" key="1">
    <citation type="submission" date="2018-03" db="EMBL/GenBank/DDBJ databases">
        <title>Genomic Encyclopedia of Archaeal and Bacterial Type Strains, Phase II (KMG-II): from individual species to whole genera.</title>
        <authorList>
            <person name="Goeker M."/>
        </authorList>
    </citation>
    <scope>NUCLEOTIDE SEQUENCE [LARGE SCALE GENOMIC DNA]</scope>
    <source>
        <strain evidence="2 3">DSM 44720</strain>
    </source>
</reference>
<name>A0A2T0T941_9PSEU</name>
<feature type="region of interest" description="Disordered" evidence="1">
    <location>
        <begin position="1"/>
        <end position="32"/>
    </location>
</feature>
<evidence type="ECO:0000313" key="3">
    <source>
        <dbReference type="Proteomes" id="UP000239494"/>
    </source>
</evidence>
<proteinExistence type="predicted"/>
<dbReference type="AlphaFoldDB" id="A0A2T0T941"/>
<protein>
    <submittedName>
        <fullName evidence="2">Uncharacterized protein</fullName>
    </submittedName>
</protein>